<evidence type="ECO:0000313" key="3">
    <source>
        <dbReference type="Proteomes" id="UP000245910"/>
    </source>
</evidence>
<feature type="region of interest" description="Disordered" evidence="1">
    <location>
        <begin position="90"/>
        <end position="158"/>
    </location>
</feature>
<keyword evidence="3" id="KW-1185">Reference proteome</keyword>
<dbReference type="Proteomes" id="UP000245910">
    <property type="component" value="Chromosome I"/>
</dbReference>
<accession>A0A2L2TZ94</accession>
<evidence type="ECO:0000256" key="1">
    <source>
        <dbReference type="SAM" id="MobiDB-lite"/>
    </source>
</evidence>
<feature type="compositionally biased region" description="Polar residues" evidence="1">
    <location>
        <begin position="120"/>
        <end position="130"/>
    </location>
</feature>
<sequence>MPTILLTSGIGGSPRRISHTGVLNTTLITDDSKKECDREADRGRMFEKQGDNCLRGTHSEALSHRDSLTFSESNNALALTISCPEAGEWCLRGDQRRSHERGGQYPRAEAKEHNIHVSDPSRQQPRSTGSHTEKHIHRKTNRPWDERQVGRVQFDQTE</sequence>
<name>A0A2L2TZ94_9HYPO</name>
<dbReference type="EMBL" id="LN649229">
    <property type="protein sequence ID" value="CEI66505.1"/>
    <property type="molecule type" value="Genomic_DNA"/>
</dbReference>
<evidence type="ECO:0000313" key="2">
    <source>
        <dbReference type="EMBL" id="CEI66505.1"/>
    </source>
</evidence>
<protein>
    <submittedName>
        <fullName evidence="2">Uncharacterized protein</fullName>
    </submittedName>
</protein>
<proteinExistence type="predicted"/>
<reference evidence="3" key="1">
    <citation type="submission" date="2014-10" db="EMBL/GenBank/DDBJ databases">
        <authorList>
            <person name="King R."/>
        </authorList>
    </citation>
    <scope>NUCLEOTIDE SEQUENCE [LARGE SCALE GENOMIC DNA]</scope>
    <source>
        <strain evidence="3">A3/5</strain>
    </source>
</reference>
<feature type="compositionally biased region" description="Basic and acidic residues" evidence="1">
    <location>
        <begin position="91"/>
        <end position="116"/>
    </location>
</feature>
<organism evidence="2 3">
    <name type="scientific">Fusarium venenatum</name>
    <dbReference type="NCBI Taxonomy" id="56646"/>
    <lineage>
        <taxon>Eukaryota</taxon>
        <taxon>Fungi</taxon>
        <taxon>Dikarya</taxon>
        <taxon>Ascomycota</taxon>
        <taxon>Pezizomycotina</taxon>
        <taxon>Sordariomycetes</taxon>
        <taxon>Hypocreomycetidae</taxon>
        <taxon>Hypocreales</taxon>
        <taxon>Nectriaceae</taxon>
        <taxon>Fusarium</taxon>
    </lineage>
</organism>
<dbReference type="AlphaFoldDB" id="A0A2L2TZ94"/>